<dbReference type="EMBL" id="MU003692">
    <property type="protein sequence ID" value="KAF2817901.1"/>
    <property type="molecule type" value="Genomic_DNA"/>
</dbReference>
<reference evidence="3" key="2">
    <citation type="submission" date="2020-04" db="EMBL/GenBank/DDBJ databases">
        <authorList>
            <consortium name="NCBI Genome Project"/>
        </authorList>
    </citation>
    <scope>NUCLEOTIDE SEQUENCE</scope>
    <source>
        <strain evidence="3">CBS 304.34</strain>
    </source>
</reference>
<organism evidence="1">
    <name type="scientific">Mytilinidion resinicola</name>
    <dbReference type="NCBI Taxonomy" id="574789"/>
    <lineage>
        <taxon>Eukaryota</taxon>
        <taxon>Fungi</taxon>
        <taxon>Dikarya</taxon>
        <taxon>Ascomycota</taxon>
        <taxon>Pezizomycotina</taxon>
        <taxon>Dothideomycetes</taxon>
        <taxon>Pleosporomycetidae</taxon>
        <taxon>Mytilinidiales</taxon>
        <taxon>Mytilinidiaceae</taxon>
        <taxon>Mytilinidion</taxon>
    </lineage>
</organism>
<reference evidence="3" key="3">
    <citation type="submission" date="2025-04" db="UniProtKB">
        <authorList>
            <consortium name="RefSeq"/>
        </authorList>
    </citation>
    <scope>IDENTIFICATION</scope>
    <source>
        <strain evidence="3">CBS 304.34</strain>
    </source>
</reference>
<evidence type="ECO:0000313" key="2">
    <source>
        <dbReference type="Proteomes" id="UP000504636"/>
    </source>
</evidence>
<sequence length="75" mass="8783">MQQAHRDSARWSGDVELQQYFIVDDLEPIRHDGLLADGILNHAMGIWNPTGRGLEDLEDEMDRLSLNLRRLFYEE</sequence>
<dbReference type="Proteomes" id="UP000504636">
    <property type="component" value="Unplaced"/>
</dbReference>
<evidence type="ECO:0000313" key="3">
    <source>
        <dbReference type="RefSeq" id="XP_033584865.1"/>
    </source>
</evidence>
<reference evidence="1 3" key="1">
    <citation type="journal article" date="2020" name="Stud. Mycol.">
        <title>101 Dothideomycetes genomes: a test case for predicting lifestyles and emergence of pathogens.</title>
        <authorList>
            <person name="Haridas S."/>
            <person name="Albert R."/>
            <person name="Binder M."/>
            <person name="Bloem J."/>
            <person name="Labutti K."/>
            <person name="Salamov A."/>
            <person name="Andreopoulos B."/>
            <person name="Baker S."/>
            <person name="Barry K."/>
            <person name="Bills G."/>
            <person name="Bluhm B."/>
            <person name="Cannon C."/>
            <person name="Castanera R."/>
            <person name="Culley D."/>
            <person name="Daum C."/>
            <person name="Ezra D."/>
            <person name="Gonzalez J."/>
            <person name="Henrissat B."/>
            <person name="Kuo A."/>
            <person name="Liang C."/>
            <person name="Lipzen A."/>
            <person name="Lutzoni F."/>
            <person name="Magnuson J."/>
            <person name="Mondo S."/>
            <person name="Nolan M."/>
            <person name="Ohm R."/>
            <person name="Pangilinan J."/>
            <person name="Park H.-J."/>
            <person name="Ramirez L."/>
            <person name="Alfaro M."/>
            <person name="Sun H."/>
            <person name="Tritt A."/>
            <person name="Yoshinaga Y."/>
            <person name="Zwiers L.-H."/>
            <person name="Turgeon B."/>
            <person name="Goodwin S."/>
            <person name="Spatafora J."/>
            <person name="Crous P."/>
            <person name="Grigoriev I."/>
        </authorList>
    </citation>
    <scope>NUCLEOTIDE SEQUENCE</scope>
    <source>
        <strain evidence="1 3">CBS 304.34</strain>
    </source>
</reference>
<dbReference type="GeneID" id="54465707"/>
<accession>A0A6A6Z9V3</accession>
<dbReference type="RefSeq" id="XP_033584865.1">
    <property type="nucleotide sequence ID" value="XM_033724814.1"/>
</dbReference>
<dbReference type="AlphaFoldDB" id="A0A6A6Z9V3"/>
<proteinExistence type="predicted"/>
<name>A0A6A6Z9V3_9PEZI</name>
<evidence type="ECO:0000313" key="1">
    <source>
        <dbReference type="EMBL" id="KAF2817901.1"/>
    </source>
</evidence>
<gene>
    <name evidence="1 3" type="ORF">BDZ99DRAFT_514122</name>
</gene>
<keyword evidence="2" id="KW-1185">Reference proteome</keyword>
<protein>
    <submittedName>
        <fullName evidence="1 3">Uncharacterized protein</fullName>
    </submittedName>
</protein>